<gene>
    <name evidence="3" type="ORF">IAQ69_07655</name>
</gene>
<evidence type="ECO:0000256" key="1">
    <source>
        <dbReference type="SAM" id="SignalP"/>
    </source>
</evidence>
<evidence type="ECO:0000313" key="3">
    <source>
        <dbReference type="EMBL" id="QQN86765.1"/>
    </source>
</evidence>
<sequence>MAAQFLLSALSTVIILAFTGCTVSSKTPVTDSYGAQPSLPEPKSRLFPVVNIAPAKGWPEGVMPTPAPGLKVQAFAQGLQHPRWLYVLPNGDVLVAETDAPPKPEDSKGIKGKIMKMVMRRAGSSYPSANRISLLRDSNQDGIADQKTVFLQNLNSPFGMTLVGNMLYVANTDALVRFSYQPGMTQIKEKGTNVLDLPAGPLNHHWTKNVIANPAGTKLYITVGSNSNVAENGIAQEEGRALIMELDLSTGQARPFATGLRNPNGMDWQPQSGALWTVVNERDELGNDLVPDYMTSVKDGAFYGWPYSYYGQHVDTRVKPQKPELVAKAIKPDYALGNHTASLSLTFYKANLISQYRDGALIGQHGSWNRKPHSGYKVIFVPFQNGQPSGQPQEVLTGFLSKNGDAFGRPVGVATDAQGAILVADDVGNVIWRVSPNQ</sequence>
<feature type="chain" id="PRO_5032857637" evidence="1">
    <location>
        <begin position="18"/>
        <end position="438"/>
    </location>
</feature>
<feature type="domain" description="Pyrroloquinoline quinone-dependent pyranose dehydrogenase beta-propeller" evidence="2">
    <location>
        <begin position="328"/>
        <end position="434"/>
    </location>
</feature>
<evidence type="ECO:0000259" key="2">
    <source>
        <dbReference type="Pfam" id="PF22807"/>
    </source>
</evidence>
<dbReference type="InterPro" id="IPR011042">
    <property type="entry name" value="6-blade_b-propeller_TolB-like"/>
</dbReference>
<dbReference type="PANTHER" id="PTHR19328">
    <property type="entry name" value="HEDGEHOG-INTERACTING PROTEIN"/>
    <property type="match status" value="1"/>
</dbReference>
<feature type="signal peptide" evidence="1">
    <location>
        <begin position="1"/>
        <end position="17"/>
    </location>
</feature>
<dbReference type="PANTHER" id="PTHR19328:SF55">
    <property type="entry name" value="BLR6566 PROTEIN"/>
    <property type="match status" value="1"/>
</dbReference>
<keyword evidence="1" id="KW-0732">Signal</keyword>
<evidence type="ECO:0000313" key="4">
    <source>
        <dbReference type="Proteomes" id="UP000596079"/>
    </source>
</evidence>
<dbReference type="SUPFAM" id="SSF50952">
    <property type="entry name" value="Soluble quinoprotein glucose dehydrogenase"/>
    <property type="match status" value="1"/>
</dbReference>
<dbReference type="Pfam" id="PF22807">
    <property type="entry name" value="TrAA12"/>
    <property type="match status" value="2"/>
</dbReference>
<dbReference type="EMBL" id="CP060811">
    <property type="protein sequence ID" value="QQN86765.1"/>
    <property type="molecule type" value="Genomic_DNA"/>
</dbReference>
<organism evidence="3 4">
    <name type="scientific">Acinetobacter variabilis</name>
    <dbReference type="NCBI Taxonomy" id="70346"/>
    <lineage>
        <taxon>Bacteria</taxon>
        <taxon>Pseudomonadati</taxon>
        <taxon>Pseudomonadota</taxon>
        <taxon>Gammaproteobacteria</taxon>
        <taxon>Moraxellales</taxon>
        <taxon>Moraxellaceae</taxon>
        <taxon>Acinetobacter</taxon>
    </lineage>
</organism>
<dbReference type="Gene3D" id="2.120.10.30">
    <property type="entry name" value="TolB, C-terminal domain"/>
    <property type="match status" value="1"/>
</dbReference>
<dbReference type="Proteomes" id="UP000596079">
    <property type="component" value="Chromosome"/>
</dbReference>
<reference evidence="3 4" key="1">
    <citation type="submission" date="2020-08" db="EMBL/GenBank/DDBJ databases">
        <title>Emergence of ISAba1-mediated novel tet(X) in Acinetobacter variabilis from a chicken farm.</title>
        <authorList>
            <person name="Peng K."/>
            <person name="Li R."/>
        </authorList>
    </citation>
    <scope>NUCLEOTIDE SEQUENCE [LARGE SCALE GENOMIC DNA]</scope>
    <source>
        <strain evidence="3 4">XM9F202-2</strain>
    </source>
</reference>
<dbReference type="InterPro" id="IPR011041">
    <property type="entry name" value="Quinoprot_gluc/sorb_DH_b-prop"/>
</dbReference>
<dbReference type="InterPro" id="IPR054539">
    <property type="entry name" value="Beta-prop_PDH"/>
</dbReference>
<protein>
    <submittedName>
        <fullName evidence="3">Sorbosone dehydrogenase family protein</fullName>
    </submittedName>
</protein>
<proteinExistence type="predicted"/>
<feature type="domain" description="Pyrroloquinoline quinone-dependent pyranose dehydrogenase beta-propeller" evidence="2">
    <location>
        <begin position="141"/>
        <end position="286"/>
    </location>
</feature>
<dbReference type="RefSeq" id="WP_180018101.1">
    <property type="nucleotide sequence ID" value="NZ_CP060811.1"/>
</dbReference>
<name>A0A7T7WFJ8_9GAMM</name>
<accession>A0A7T7WFJ8</accession>
<dbReference type="AlphaFoldDB" id="A0A7T7WFJ8"/>